<organism evidence="1 2">
    <name type="scientific">Panagrolaimus sp. JU765</name>
    <dbReference type="NCBI Taxonomy" id="591449"/>
    <lineage>
        <taxon>Eukaryota</taxon>
        <taxon>Metazoa</taxon>
        <taxon>Ecdysozoa</taxon>
        <taxon>Nematoda</taxon>
        <taxon>Chromadorea</taxon>
        <taxon>Rhabditida</taxon>
        <taxon>Tylenchina</taxon>
        <taxon>Panagrolaimomorpha</taxon>
        <taxon>Panagrolaimoidea</taxon>
        <taxon>Panagrolaimidae</taxon>
        <taxon>Panagrolaimus</taxon>
    </lineage>
</organism>
<name>A0AC34PZH3_9BILA</name>
<protein>
    <submittedName>
        <fullName evidence="2">DOMON domain-containing protein</fullName>
    </submittedName>
</protein>
<reference evidence="2" key="1">
    <citation type="submission" date="2022-11" db="UniProtKB">
        <authorList>
            <consortium name="WormBaseParasite"/>
        </authorList>
    </citation>
    <scope>IDENTIFICATION</scope>
</reference>
<evidence type="ECO:0000313" key="2">
    <source>
        <dbReference type="WBParaSite" id="JU765_v2.g11531.t1"/>
    </source>
</evidence>
<dbReference type="WBParaSite" id="JU765_v2.g11531.t1">
    <property type="protein sequence ID" value="JU765_v2.g11531.t1"/>
    <property type="gene ID" value="JU765_v2.g11531"/>
</dbReference>
<evidence type="ECO:0000313" key="1">
    <source>
        <dbReference type="Proteomes" id="UP000887576"/>
    </source>
</evidence>
<dbReference type="Proteomes" id="UP000887576">
    <property type="component" value="Unplaced"/>
</dbReference>
<accession>A0AC34PZH3</accession>
<proteinExistence type="predicted"/>
<sequence length="220" mass="24867">MFLRFVVIFVTVFLLPTASKLSLLTNTDCGESHGCWSFPKDCIDEKCHGILKWKSMKPRQFLIEMQAKDVANFEQGRYMAFGFSQDTFMGDDTVLECIIDADGVSGQAYISFNDGPSNIQLLDASQKLLKNKETLLKDGKMVCKFELDMSMTGQIDKAEQEMIYDLSNSTWTLLFATGSTVPSTGEKQIHSLEEGNEFYPWATTEEIRLTESKVVTEMKQ</sequence>